<dbReference type="RefSeq" id="WP_066754931.1">
    <property type="nucleotide sequence ID" value="NZ_JBHUMB010000006.1"/>
</dbReference>
<dbReference type="PANTHER" id="PTHR47623:SF1">
    <property type="entry name" value="OS09G0287300 PROTEIN"/>
    <property type="match status" value="1"/>
</dbReference>
<dbReference type="Gene3D" id="3.40.50.1240">
    <property type="entry name" value="Phosphoglycerate mutase-like"/>
    <property type="match status" value="1"/>
</dbReference>
<dbReference type="InterPro" id="IPR013078">
    <property type="entry name" value="His_Pase_superF_clade-1"/>
</dbReference>
<comment type="caution">
    <text evidence="1">The sequence shown here is derived from an EMBL/GenBank/DDBJ whole genome shotgun (WGS) entry which is preliminary data.</text>
</comment>
<dbReference type="CDD" id="cd07067">
    <property type="entry name" value="HP_PGM_like"/>
    <property type="match status" value="1"/>
</dbReference>
<dbReference type="Pfam" id="PF00300">
    <property type="entry name" value="His_Phos_1"/>
    <property type="match status" value="1"/>
</dbReference>
<dbReference type="PANTHER" id="PTHR47623">
    <property type="entry name" value="OS09G0287300 PROTEIN"/>
    <property type="match status" value="1"/>
</dbReference>
<reference evidence="2" key="1">
    <citation type="journal article" date="2019" name="Int. J. Syst. Evol. Microbiol.">
        <title>The Global Catalogue of Microorganisms (GCM) 10K type strain sequencing project: providing services to taxonomists for standard genome sequencing and annotation.</title>
        <authorList>
            <consortium name="The Broad Institute Genomics Platform"/>
            <consortium name="The Broad Institute Genome Sequencing Center for Infectious Disease"/>
            <person name="Wu L."/>
            <person name="Ma J."/>
        </authorList>
    </citation>
    <scope>NUCLEOTIDE SEQUENCE [LARGE SCALE GENOMIC DNA]</scope>
    <source>
        <strain evidence="2">KCTC 42247</strain>
    </source>
</reference>
<name>A0ABW5U9Z3_9SPHI</name>
<dbReference type="SUPFAM" id="SSF53254">
    <property type="entry name" value="Phosphoglycerate mutase-like"/>
    <property type="match status" value="1"/>
</dbReference>
<organism evidence="1 2">
    <name type="scientific">Sphingobacterium populi</name>
    <dbReference type="NCBI Taxonomy" id="1812824"/>
    <lineage>
        <taxon>Bacteria</taxon>
        <taxon>Pseudomonadati</taxon>
        <taxon>Bacteroidota</taxon>
        <taxon>Sphingobacteriia</taxon>
        <taxon>Sphingobacteriales</taxon>
        <taxon>Sphingobacteriaceae</taxon>
        <taxon>Sphingobacterium</taxon>
    </lineage>
</organism>
<proteinExistence type="predicted"/>
<dbReference type="InterPro" id="IPR029033">
    <property type="entry name" value="His_PPase_superfam"/>
</dbReference>
<sequence>MKRLYIIRHGKAEDPNFAKRDFERNLVERGRQDAIHIAQQIVEQTKFDEHTLVISSAANRAFQTAEIMCPIFQYPTNQIKLAIEIYEAHHLDILQVINKVPDHVSTLIVFGHNPGLSSLVSYLTDQYAELKTANAAYLEFPDNMTFSQLSGETATLKHVFE</sequence>
<accession>A0ABW5U9Z3</accession>
<evidence type="ECO:0000313" key="1">
    <source>
        <dbReference type="EMBL" id="MFD2742743.1"/>
    </source>
</evidence>
<evidence type="ECO:0000313" key="2">
    <source>
        <dbReference type="Proteomes" id="UP001597418"/>
    </source>
</evidence>
<protein>
    <submittedName>
        <fullName evidence="1">SixA phosphatase family protein</fullName>
    </submittedName>
</protein>
<gene>
    <name evidence="1" type="ORF">ACFSQ6_04990</name>
</gene>
<keyword evidence="2" id="KW-1185">Reference proteome</keyword>
<dbReference type="EMBL" id="JBHUMB010000006">
    <property type="protein sequence ID" value="MFD2742743.1"/>
    <property type="molecule type" value="Genomic_DNA"/>
</dbReference>
<dbReference type="Proteomes" id="UP001597418">
    <property type="component" value="Unassembled WGS sequence"/>
</dbReference>